<evidence type="ECO:0000256" key="4">
    <source>
        <dbReference type="ARBA" id="ARBA00022729"/>
    </source>
</evidence>
<keyword evidence="3 5" id="KW-0964">Secreted</keyword>
<keyword evidence="4" id="KW-0732">Signal</keyword>
<accession>W2JK36</accession>
<dbReference type="AlphaFoldDB" id="W2JK36"/>
<evidence type="ECO:0000313" key="7">
    <source>
        <dbReference type="Proteomes" id="UP000053864"/>
    </source>
</evidence>
<evidence type="ECO:0000256" key="1">
    <source>
        <dbReference type="ARBA" id="ARBA00004613"/>
    </source>
</evidence>
<comment type="similarity">
    <text evidence="2 5">Belongs to the RxLR effector family.</text>
</comment>
<organism evidence="6 7">
    <name type="scientific">Phytophthora nicotianae</name>
    <name type="common">Potato buckeye rot agent</name>
    <name type="synonym">Phytophthora parasitica</name>
    <dbReference type="NCBI Taxonomy" id="4792"/>
    <lineage>
        <taxon>Eukaryota</taxon>
        <taxon>Sar</taxon>
        <taxon>Stramenopiles</taxon>
        <taxon>Oomycota</taxon>
        <taxon>Peronosporomycetes</taxon>
        <taxon>Peronosporales</taxon>
        <taxon>Peronosporaceae</taxon>
        <taxon>Phytophthora</taxon>
    </lineage>
</organism>
<name>W2JK36_PHYNI</name>
<evidence type="ECO:0000313" key="6">
    <source>
        <dbReference type="EMBL" id="ETL46786.1"/>
    </source>
</evidence>
<gene>
    <name evidence="6" type="ORF">L916_03412</name>
</gene>
<dbReference type="EMBL" id="KI671460">
    <property type="protein sequence ID" value="ETL46786.1"/>
    <property type="molecule type" value="Genomic_DNA"/>
</dbReference>
<evidence type="ECO:0000256" key="3">
    <source>
        <dbReference type="ARBA" id="ARBA00022525"/>
    </source>
</evidence>
<protein>
    <recommendedName>
        <fullName evidence="5">RxLR effector protein</fullName>
    </recommendedName>
</protein>
<evidence type="ECO:0000256" key="2">
    <source>
        <dbReference type="ARBA" id="ARBA00010400"/>
    </source>
</evidence>
<evidence type="ECO:0000256" key="5">
    <source>
        <dbReference type="RuleBase" id="RU367124"/>
    </source>
</evidence>
<comment type="subcellular location">
    <subcellularLocation>
        <location evidence="1 5">Secreted</location>
    </subcellularLocation>
</comment>
<sequence length="179" mass="20124">MRFKYDVSHIGGIAQLPKNKPNTPSKRAYFILLLAVATFLVSTNTASGSAIKLRSTHAEVETDSGRVLLANSKTSTDDEERAALDVIKKVGNWVRNKKLLANLKMQASYVYSEKITREIMGKGIDPDMLFALLKLGTKNKRWSARSGNKPRYTLWMNYKEGYEALNSNWKSKLPPISDL</sequence>
<proteinExistence type="inferred from homology"/>
<reference evidence="6 7" key="1">
    <citation type="submission" date="2013-11" db="EMBL/GenBank/DDBJ databases">
        <title>The Genome Sequence of Phytophthora parasitica CJ05E6.</title>
        <authorList>
            <consortium name="The Broad Institute Genomics Platform"/>
            <person name="Russ C."/>
            <person name="Tyler B."/>
            <person name="Panabieres F."/>
            <person name="Shan W."/>
            <person name="Tripathy S."/>
            <person name="Grunwald N."/>
            <person name="Machado M."/>
            <person name="Johnson C.S."/>
            <person name="Arredondo F."/>
            <person name="Hong C."/>
            <person name="Coffey M."/>
            <person name="Young S.K."/>
            <person name="Zeng Q."/>
            <person name="Gargeya S."/>
            <person name="Fitzgerald M."/>
            <person name="Abouelleil A."/>
            <person name="Alvarado L."/>
            <person name="Chapman S.B."/>
            <person name="Gainer-Dewar J."/>
            <person name="Goldberg J."/>
            <person name="Griggs A."/>
            <person name="Gujja S."/>
            <person name="Hansen M."/>
            <person name="Howarth C."/>
            <person name="Imamovic A."/>
            <person name="Ireland A."/>
            <person name="Larimer J."/>
            <person name="McCowan C."/>
            <person name="Murphy C."/>
            <person name="Pearson M."/>
            <person name="Poon T.W."/>
            <person name="Priest M."/>
            <person name="Roberts A."/>
            <person name="Saif S."/>
            <person name="Shea T."/>
            <person name="Sykes S."/>
            <person name="Wortman J."/>
            <person name="Nusbaum C."/>
            <person name="Birren B."/>
        </authorList>
    </citation>
    <scope>NUCLEOTIDE SEQUENCE [LARGE SCALE GENOMIC DNA]</scope>
    <source>
        <strain evidence="6 7">CJ05E6</strain>
    </source>
</reference>
<dbReference type="InterPro" id="IPR031825">
    <property type="entry name" value="RXLR"/>
</dbReference>
<comment type="domain">
    <text evidence="5">The RxLR-dEER motif acts to carry the protein into the host cell cytoplasm through binding to cell surface phosphatidylinositol-3-phosphate.</text>
</comment>
<dbReference type="Pfam" id="PF16810">
    <property type="entry name" value="RXLR"/>
    <property type="match status" value="1"/>
</dbReference>
<dbReference type="VEuPathDB" id="FungiDB:PPTG_08427"/>
<dbReference type="Proteomes" id="UP000053864">
    <property type="component" value="Unassembled WGS sequence"/>
</dbReference>
<comment type="function">
    <text evidence="5">Effector that suppresses plant defense responses during pathogen infection.</text>
</comment>